<dbReference type="InterPro" id="IPR011603">
    <property type="entry name" value="2oxoglutarate_DH_E1"/>
</dbReference>
<dbReference type="Gene3D" id="3.40.50.11610">
    <property type="entry name" value="Multifunctional 2-oxoglutarate metabolism enzyme, C-terminal domain"/>
    <property type="match status" value="1"/>
</dbReference>
<dbReference type="CDD" id="cd02016">
    <property type="entry name" value="TPP_E1_OGDC_like"/>
    <property type="match status" value="1"/>
</dbReference>
<dbReference type="GO" id="GO:0030976">
    <property type="term" value="F:thiamine pyrophosphate binding"/>
    <property type="evidence" value="ECO:0007669"/>
    <property type="project" value="InterPro"/>
</dbReference>
<accession>A0A2J7Q3A4</accession>
<dbReference type="EMBL" id="NEVH01019069">
    <property type="protein sequence ID" value="PNF23063.1"/>
    <property type="molecule type" value="Genomic_DNA"/>
</dbReference>
<dbReference type="InterPro" id="IPR005475">
    <property type="entry name" value="Transketolase-like_Pyr-bd"/>
</dbReference>
<sequence length="958" mass="108199">MFEILFLRLGQYARCVRKGVRFKPCQTVLFKSVLSDNRGYSRSACFHARLCLPRLHDCYVRNYHSNFGVYGFCPRKGNTHKVSSDALESKIKQSNFYRFVTAYRQHGHKKANINPIAITDESIVPEIELGYYGLKENDRFTFSGILYAPIAEGTVADAISFLQKTYSNTMSAEFSYLEDAEEVEWFAQQMEQSAVEELDRDTRRNLAKEMLKSQAFDNYLATKFVTVKRYGGEGAESMMGFFTEFFNTSANAGVEQVIMCMPHRGRLNLLTGMLLFPPAQLFRKLKGISEFPEYVKATGDVPSHFTSSVDLTINGKTLHVTMVPGPSHLEAANPVSMGKTRARQQTLKQGGYCQIHSAEWNNKVLNLQVHGDAAFSGQGVNQETLELSMVPHFEVGGSVHLAVNNQLGFTTPPDRGRSSRYCTDLAKIISAPVLHVNGDFPEMVVKATRIACEYQRKFHKDIFVDLNCYRRWGHNELDDPTFTNPAIYNIIQARRTVPDMYADVLVKEGVMTKEEVERIVAEHSGWLNDTLKSMDTYIPQESFLRKHWAGIHQADAALTVWDTGLESDILRYVGEKSVTYPQDFNIHPHLLKTHVSPRLNKISTGTKIDWATAEALAMGSLLYQGYNVRISGQDVGRGTFSHRHVMLVDQKTNEMYIPLNNLIDTQKGYLEVANSILSEEAVLAFEYGMSIENPNNLIIWEAQFGDFCNGAQIPIDTYIASGETKWMICSGLTVLLPHGYDGAGPEHSSCRLERFLQLSDSNESKPDGDDVNIHIANPTTPAQYFHLLRKQIIQNYRKPLILVTPKTLLRLPEATSSLADMGPHTSFVPVIGDVVKEDCNVQRVIFVSGKHYYNLDKQRKALDAKDVALVRLEGLSPFPTLNLQQEVAKYKNAKIFIWSQEEHQNMGAWSYIRPRFENLIGRRLKYAGRGPLATPAVGIGQLHQKEAEEVITKPFMMR</sequence>
<dbReference type="NCBIfam" id="NF006914">
    <property type="entry name" value="PRK09404.1"/>
    <property type="match status" value="1"/>
</dbReference>
<dbReference type="OrthoDB" id="413077at2759"/>
<name>A0A2J7Q3A4_9NEOP</name>
<evidence type="ECO:0000256" key="4">
    <source>
        <dbReference type="ARBA" id="ARBA00023002"/>
    </source>
</evidence>
<dbReference type="InterPro" id="IPR001017">
    <property type="entry name" value="DH_E1"/>
</dbReference>
<dbReference type="Pfam" id="PF02779">
    <property type="entry name" value="Transket_pyr"/>
    <property type="match status" value="1"/>
</dbReference>
<organism evidence="7 8">
    <name type="scientific">Cryptotermes secundus</name>
    <dbReference type="NCBI Taxonomy" id="105785"/>
    <lineage>
        <taxon>Eukaryota</taxon>
        <taxon>Metazoa</taxon>
        <taxon>Ecdysozoa</taxon>
        <taxon>Arthropoda</taxon>
        <taxon>Hexapoda</taxon>
        <taxon>Insecta</taxon>
        <taxon>Pterygota</taxon>
        <taxon>Neoptera</taxon>
        <taxon>Polyneoptera</taxon>
        <taxon>Dictyoptera</taxon>
        <taxon>Blattodea</taxon>
        <taxon>Blattoidea</taxon>
        <taxon>Termitoidae</taxon>
        <taxon>Kalotermitidae</taxon>
        <taxon>Cryptotermitinae</taxon>
        <taxon>Cryptotermes</taxon>
    </lineage>
</organism>
<dbReference type="Gene3D" id="3.40.50.12470">
    <property type="match status" value="1"/>
</dbReference>
<reference evidence="7 8" key="1">
    <citation type="submission" date="2017-12" db="EMBL/GenBank/DDBJ databases">
        <title>Hemimetabolous genomes reveal molecular basis of termite eusociality.</title>
        <authorList>
            <person name="Harrison M.C."/>
            <person name="Jongepier E."/>
            <person name="Robertson H.M."/>
            <person name="Arning N."/>
            <person name="Bitard-Feildel T."/>
            <person name="Chao H."/>
            <person name="Childers C.P."/>
            <person name="Dinh H."/>
            <person name="Doddapaneni H."/>
            <person name="Dugan S."/>
            <person name="Gowin J."/>
            <person name="Greiner C."/>
            <person name="Han Y."/>
            <person name="Hu H."/>
            <person name="Hughes D.S.T."/>
            <person name="Huylmans A.-K."/>
            <person name="Kemena C."/>
            <person name="Kremer L.P.M."/>
            <person name="Lee S.L."/>
            <person name="Lopez-Ezquerra A."/>
            <person name="Mallet L."/>
            <person name="Monroy-Kuhn J.M."/>
            <person name="Moser A."/>
            <person name="Murali S.C."/>
            <person name="Muzny D.M."/>
            <person name="Otani S."/>
            <person name="Piulachs M.-D."/>
            <person name="Poelchau M."/>
            <person name="Qu J."/>
            <person name="Schaub F."/>
            <person name="Wada-Katsumata A."/>
            <person name="Worley K.C."/>
            <person name="Xie Q."/>
            <person name="Ylla G."/>
            <person name="Poulsen M."/>
            <person name="Gibbs R.A."/>
            <person name="Schal C."/>
            <person name="Richards S."/>
            <person name="Belles X."/>
            <person name="Korb J."/>
            <person name="Bornberg-Bauer E."/>
        </authorList>
    </citation>
    <scope>NUCLEOTIDE SEQUENCE [LARGE SCALE GENOMIC DNA]</scope>
    <source>
        <tissue evidence="7">Whole body</tissue>
    </source>
</reference>
<dbReference type="InterPro" id="IPR042179">
    <property type="entry name" value="KGD_C_sf"/>
</dbReference>
<dbReference type="InterPro" id="IPR029061">
    <property type="entry name" value="THDP-binding"/>
</dbReference>
<dbReference type="Gene3D" id="3.40.50.970">
    <property type="match status" value="1"/>
</dbReference>
<dbReference type="PANTHER" id="PTHR23152:SF4">
    <property type="entry name" value="2-OXOADIPATE DEHYDROGENASE COMPLEX COMPONENT E1"/>
    <property type="match status" value="1"/>
</dbReference>
<dbReference type="STRING" id="105785.A0A2J7Q3A4"/>
<keyword evidence="5" id="KW-0786">Thiamine pyrophosphate</keyword>
<evidence type="ECO:0000313" key="7">
    <source>
        <dbReference type="EMBL" id="PNF23063.1"/>
    </source>
</evidence>
<comment type="cofactor">
    <cofactor evidence="1">
        <name>thiamine diphosphate</name>
        <dbReference type="ChEBI" id="CHEBI:58937"/>
    </cofactor>
</comment>
<dbReference type="SMART" id="SM00861">
    <property type="entry name" value="Transket_pyr"/>
    <property type="match status" value="1"/>
</dbReference>
<keyword evidence="3" id="KW-0809">Transit peptide</keyword>
<evidence type="ECO:0000256" key="1">
    <source>
        <dbReference type="ARBA" id="ARBA00001964"/>
    </source>
</evidence>
<evidence type="ECO:0000313" key="8">
    <source>
        <dbReference type="Proteomes" id="UP000235965"/>
    </source>
</evidence>
<dbReference type="Gene3D" id="1.10.287.1150">
    <property type="entry name" value="TPP helical domain"/>
    <property type="match status" value="1"/>
</dbReference>
<evidence type="ECO:0000256" key="2">
    <source>
        <dbReference type="ARBA" id="ARBA00006936"/>
    </source>
</evidence>
<dbReference type="InterPro" id="IPR031717">
    <property type="entry name" value="ODO-1/KGD_C"/>
</dbReference>
<evidence type="ECO:0000256" key="3">
    <source>
        <dbReference type="ARBA" id="ARBA00022946"/>
    </source>
</evidence>
<dbReference type="SUPFAM" id="SSF52518">
    <property type="entry name" value="Thiamin diphosphate-binding fold (THDP-binding)"/>
    <property type="match status" value="2"/>
</dbReference>
<dbReference type="Proteomes" id="UP000235965">
    <property type="component" value="Unassembled WGS sequence"/>
</dbReference>
<keyword evidence="4" id="KW-0560">Oxidoreductase</keyword>
<dbReference type="Pfam" id="PF16870">
    <property type="entry name" value="OxoGdeHyase_C"/>
    <property type="match status" value="1"/>
</dbReference>
<gene>
    <name evidence="7" type="ORF">B7P43_G09817</name>
</gene>
<dbReference type="FunCoup" id="A0A2J7Q3A4">
    <property type="interactions" value="273"/>
</dbReference>
<proteinExistence type="inferred from homology"/>
<protein>
    <submittedName>
        <fullName evidence="7">Putative 2-oxoglutarate dehydrogenase E1 component DHKTD-like protein, mitochondrial</fullName>
    </submittedName>
</protein>
<keyword evidence="8" id="KW-1185">Reference proteome</keyword>
<dbReference type="AlphaFoldDB" id="A0A2J7Q3A4"/>
<comment type="caution">
    <text evidence="7">The sequence shown here is derived from an EMBL/GenBank/DDBJ whole genome shotgun (WGS) entry which is preliminary data.</text>
</comment>
<dbReference type="PANTHER" id="PTHR23152">
    <property type="entry name" value="2-OXOGLUTARATE DEHYDROGENASE"/>
    <property type="match status" value="1"/>
</dbReference>
<dbReference type="NCBIfam" id="NF008907">
    <property type="entry name" value="PRK12270.1"/>
    <property type="match status" value="1"/>
</dbReference>
<evidence type="ECO:0000256" key="5">
    <source>
        <dbReference type="ARBA" id="ARBA00023052"/>
    </source>
</evidence>
<comment type="similarity">
    <text evidence="2">Belongs to the alpha-ketoglutarate dehydrogenase family.</text>
</comment>
<dbReference type="NCBIfam" id="TIGR00239">
    <property type="entry name" value="2oxo_dh_E1"/>
    <property type="match status" value="1"/>
</dbReference>
<dbReference type="Pfam" id="PF00676">
    <property type="entry name" value="E1_dh"/>
    <property type="match status" value="1"/>
</dbReference>
<feature type="domain" description="Transketolase-like pyrimidine-binding" evidence="6">
    <location>
        <begin position="608"/>
        <end position="811"/>
    </location>
</feature>
<dbReference type="PIRSF" id="PIRSF000157">
    <property type="entry name" value="Oxoglu_dh_E1"/>
    <property type="match status" value="1"/>
</dbReference>
<dbReference type="InParanoid" id="A0A2J7Q3A4"/>
<evidence type="ECO:0000259" key="6">
    <source>
        <dbReference type="SMART" id="SM00861"/>
    </source>
</evidence>
<dbReference type="GO" id="GO:0016624">
    <property type="term" value="F:oxidoreductase activity, acting on the aldehyde or oxo group of donors, disulfide as acceptor"/>
    <property type="evidence" value="ECO:0007669"/>
    <property type="project" value="InterPro"/>
</dbReference>